<dbReference type="Pfam" id="PF13279">
    <property type="entry name" value="4HBT_2"/>
    <property type="match status" value="1"/>
</dbReference>
<keyword evidence="2" id="KW-1185">Reference proteome</keyword>
<dbReference type="PANTHER" id="PTHR31793:SF24">
    <property type="entry name" value="LONG-CHAIN ACYL-COA THIOESTERASE FADM"/>
    <property type="match status" value="1"/>
</dbReference>
<name>A0A8J2ZQQ4_9BACI</name>
<dbReference type="EMBL" id="BMEV01000013">
    <property type="protein sequence ID" value="GGH72835.1"/>
    <property type="molecule type" value="Genomic_DNA"/>
</dbReference>
<comment type="caution">
    <text evidence="1">The sequence shown here is derived from an EMBL/GenBank/DDBJ whole genome shotgun (WGS) entry which is preliminary data.</text>
</comment>
<evidence type="ECO:0000313" key="1">
    <source>
        <dbReference type="EMBL" id="GGH72835.1"/>
    </source>
</evidence>
<dbReference type="Gene3D" id="3.10.129.10">
    <property type="entry name" value="Hotdog Thioesterase"/>
    <property type="match status" value="1"/>
</dbReference>
<accession>A0A8J2ZQQ4</accession>
<dbReference type="AlphaFoldDB" id="A0A8J2ZQQ4"/>
<dbReference type="PANTHER" id="PTHR31793">
    <property type="entry name" value="4-HYDROXYBENZOYL-COA THIOESTERASE FAMILY MEMBER"/>
    <property type="match status" value="1"/>
</dbReference>
<dbReference type="InterPro" id="IPR050563">
    <property type="entry name" value="4-hydroxybenzoyl-CoA_TE"/>
</dbReference>
<dbReference type="Proteomes" id="UP000602050">
    <property type="component" value="Unassembled WGS sequence"/>
</dbReference>
<organism evidence="1 2">
    <name type="scientific">Compostibacillus humi</name>
    <dbReference type="NCBI Taxonomy" id="1245525"/>
    <lineage>
        <taxon>Bacteria</taxon>
        <taxon>Bacillati</taxon>
        <taxon>Bacillota</taxon>
        <taxon>Bacilli</taxon>
        <taxon>Bacillales</taxon>
        <taxon>Bacillaceae</taxon>
        <taxon>Compostibacillus</taxon>
    </lineage>
</organism>
<proteinExistence type="predicted"/>
<dbReference type="RefSeq" id="WP_188391288.1">
    <property type="nucleotide sequence ID" value="NZ_BMEV01000013.1"/>
</dbReference>
<dbReference type="CDD" id="cd00586">
    <property type="entry name" value="4HBT"/>
    <property type="match status" value="1"/>
</dbReference>
<reference evidence="1" key="1">
    <citation type="journal article" date="2014" name="Int. J. Syst. Evol. Microbiol.">
        <title>Complete genome sequence of Corynebacterium casei LMG S-19264T (=DSM 44701T), isolated from a smear-ripened cheese.</title>
        <authorList>
            <consortium name="US DOE Joint Genome Institute (JGI-PGF)"/>
            <person name="Walter F."/>
            <person name="Albersmeier A."/>
            <person name="Kalinowski J."/>
            <person name="Ruckert C."/>
        </authorList>
    </citation>
    <scope>NUCLEOTIDE SEQUENCE</scope>
    <source>
        <strain evidence="1">CGMCC 1.12360</strain>
    </source>
</reference>
<evidence type="ECO:0000313" key="2">
    <source>
        <dbReference type="Proteomes" id="UP000602050"/>
    </source>
</evidence>
<dbReference type="InterPro" id="IPR029069">
    <property type="entry name" value="HotDog_dom_sf"/>
</dbReference>
<sequence>MKKIPYIEDFEQWKKEFHFFIPIKVRFSETDMYQHVNNVSAFIYFEEARIDFLQHIGFMEEMAIHEGAVIVADLQCDYHRQMFFNEKLKVFVKTNSVGRTSFDLHYMTTNEKEEITLTGRGRVVFIDALTGKPKPLTESMKEKLKEK</sequence>
<gene>
    <name evidence="1" type="ORF">GCM10010978_10100</name>
</gene>
<dbReference type="GO" id="GO:0047617">
    <property type="term" value="F:fatty acyl-CoA hydrolase activity"/>
    <property type="evidence" value="ECO:0007669"/>
    <property type="project" value="TreeGrafter"/>
</dbReference>
<reference evidence="1" key="2">
    <citation type="submission" date="2020-09" db="EMBL/GenBank/DDBJ databases">
        <authorList>
            <person name="Sun Q."/>
            <person name="Zhou Y."/>
        </authorList>
    </citation>
    <scope>NUCLEOTIDE SEQUENCE</scope>
    <source>
        <strain evidence="1">CGMCC 1.12360</strain>
    </source>
</reference>
<dbReference type="SUPFAM" id="SSF54637">
    <property type="entry name" value="Thioesterase/thiol ester dehydrase-isomerase"/>
    <property type="match status" value="1"/>
</dbReference>
<evidence type="ECO:0008006" key="3">
    <source>
        <dbReference type="Google" id="ProtNLM"/>
    </source>
</evidence>
<protein>
    <recommendedName>
        <fullName evidence="3">Acyl-CoA thioester hydrolase</fullName>
    </recommendedName>
</protein>